<accession>A0A6V7GX24</accession>
<name>A0A6V7GX24_9HYME</name>
<reference evidence="1" key="1">
    <citation type="submission" date="2020-07" db="EMBL/GenBank/DDBJ databases">
        <authorList>
            <person name="Nazaruddin N."/>
        </authorList>
    </citation>
    <scope>NUCLEOTIDE SEQUENCE</scope>
</reference>
<evidence type="ECO:0000313" key="1">
    <source>
        <dbReference type="EMBL" id="CAD1469825.1"/>
    </source>
</evidence>
<dbReference type="Proteomes" id="UP000752696">
    <property type="component" value="Unassembled WGS sequence"/>
</dbReference>
<gene>
    <name evidence="1" type="ORF">MHI_LOCUS155790</name>
</gene>
<organism evidence="1 2">
    <name type="scientific">Heterotrigona itama</name>
    <dbReference type="NCBI Taxonomy" id="395501"/>
    <lineage>
        <taxon>Eukaryota</taxon>
        <taxon>Metazoa</taxon>
        <taxon>Ecdysozoa</taxon>
        <taxon>Arthropoda</taxon>
        <taxon>Hexapoda</taxon>
        <taxon>Insecta</taxon>
        <taxon>Pterygota</taxon>
        <taxon>Neoptera</taxon>
        <taxon>Endopterygota</taxon>
        <taxon>Hymenoptera</taxon>
        <taxon>Apocrita</taxon>
        <taxon>Aculeata</taxon>
        <taxon>Apoidea</taxon>
        <taxon>Anthophila</taxon>
        <taxon>Apidae</taxon>
        <taxon>Heterotrigona</taxon>
    </lineage>
</organism>
<protein>
    <submittedName>
        <fullName evidence="1">Uncharacterized protein</fullName>
    </submittedName>
</protein>
<feature type="non-terminal residue" evidence="1">
    <location>
        <position position="37"/>
    </location>
</feature>
<dbReference type="EMBL" id="CAJDYZ010003011">
    <property type="protein sequence ID" value="CAD1469825.1"/>
    <property type="molecule type" value="Genomic_DNA"/>
</dbReference>
<sequence>MNSLGIAMRAHCAFPWRAISNSPPYTIALNFIKRTLR</sequence>
<evidence type="ECO:0000313" key="2">
    <source>
        <dbReference type="Proteomes" id="UP000752696"/>
    </source>
</evidence>
<proteinExistence type="predicted"/>
<keyword evidence="2" id="KW-1185">Reference proteome</keyword>
<dbReference type="AlphaFoldDB" id="A0A6V7GX24"/>
<comment type="caution">
    <text evidence="1">The sequence shown here is derived from an EMBL/GenBank/DDBJ whole genome shotgun (WGS) entry which is preliminary data.</text>
</comment>